<dbReference type="InterPro" id="IPR003788">
    <property type="entry name" value="NDUFAF7"/>
</dbReference>
<dbReference type="InterPro" id="IPR029063">
    <property type="entry name" value="SAM-dependent_MTases_sf"/>
</dbReference>
<evidence type="ECO:0000256" key="2">
    <source>
        <dbReference type="ARBA" id="ARBA00022679"/>
    </source>
</evidence>
<dbReference type="PANTHER" id="PTHR12049:SF7">
    <property type="entry name" value="PROTEIN ARGININE METHYLTRANSFERASE NDUFAF7, MITOCHONDRIAL"/>
    <property type="match status" value="1"/>
</dbReference>
<dbReference type="Proteomes" id="UP001241747">
    <property type="component" value="Unassembled WGS sequence"/>
</dbReference>
<dbReference type="SUPFAM" id="SSF53335">
    <property type="entry name" value="S-adenosyl-L-methionine-dependent methyltransferases"/>
    <property type="match status" value="1"/>
</dbReference>
<dbReference type="Pfam" id="PF02636">
    <property type="entry name" value="Methyltransf_28"/>
    <property type="match status" value="1"/>
</dbReference>
<dbReference type="Gene3D" id="3.40.50.12710">
    <property type="match status" value="1"/>
</dbReference>
<dbReference type="EMBL" id="JAUSVY010000003">
    <property type="protein sequence ID" value="MDQ0504918.1"/>
    <property type="molecule type" value="Genomic_DNA"/>
</dbReference>
<keyword evidence="1" id="KW-0489">Methyltransferase</keyword>
<dbReference type="InterPro" id="IPR038375">
    <property type="entry name" value="NDUFAF7_sf"/>
</dbReference>
<proteinExistence type="predicted"/>
<keyword evidence="4" id="KW-1185">Reference proteome</keyword>
<evidence type="ECO:0000313" key="4">
    <source>
        <dbReference type="Proteomes" id="UP001241747"/>
    </source>
</evidence>
<dbReference type="RefSeq" id="WP_237344702.1">
    <property type="nucleotide sequence ID" value="NZ_JABWGX010000005.1"/>
</dbReference>
<sequence>MTSTLADEIRALIAAEGPLPVSRYMALCLGHPRHGYYMTRDPLGARGDFTTAPEISQMFGELLGLWAVAAWQQMGAPSPFLLVELGPGRGTLMADALRAAGVAPAFGAAARVHLVETSPVLRQAQRQTLAGHDVSWHDRIEDLPAGPVIVLANEFFDALPIDQYVRAADGWHERRVGLDADGRLIFGLDPRPTPVAAAFAPPGPAPDGAVLERMESGPALALARRLATGGGVALVVDYGHAGGFGDTLQALSRHAFADPLAAPGDADLTAHVDFAALARMALGQGAVAFGPLPQGHFLLRLGLAERAERLMAQAGAAGEEAIATAALRLAGTDEGQMGTLFKVLALAAPGRGAPPAFLPEEAFRG</sequence>
<comment type="caution">
    <text evidence="3">The sequence shown here is derived from an EMBL/GenBank/DDBJ whole genome shotgun (WGS) entry which is preliminary data.</text>
</comment>
<gene>
    <name evidence="3" type="ORF">QOZ94_001700</name>
</gene>
<accession>A0ABU0LCQ6</accession>
<evidence type="ECO:0000256" key="1">
    <source>
        <dbReference type="ARBA" id="ARBA00022603"/>
    </source>
</evidence>
<keyword evidence="2" id="KW-0808">Transferase</keyword>
<reference evidence="3 4" key="1">
    <citation type="submission" date="2023-07" db="EMBL/GenBank/DDBJ databases">
        <title>Genomic Encyclopedia of Type Strains, Phase IV (KMG-IV): sequencing the most valuable type-strain genomes for metagenomic binning, comparative biology and taxonomic classification.</title>
        <authorList>
            <person name="Goeker M."/>
        </authorList>
    </citation>
    <scope>NUCLEOTIDE SEQUENCE [LARGE SCALE GENOMIC DNA]</scope>
    <source>
        <strain evidence="3 4">DSM 3770</strain>
    </source>
</reference>
<evidence type="ECO:0000313" key="3">
    <source>
        <dbReference type="EMBL" id="MDQ0504918.1"/>
    </source>
</evidence>
<protein>
    <submittedName>
        <fullName evidence="3">NADH dehydrogenase [ubiquinone] 1 alpha subcomplex assembly factor 7</fullName>
    </submittedName>
</protein>
<name>A0ABU0LCQ6_XANAG</name>
<organism evidence="3 4">
    <name type="scientific">Xanthobacter agilis</name>
    <dbReference type="NCBI Taxonomy" id="47492"/>
    <lineage>
        <taxon>Bacteria</taxon>
        <taxon>Pseudomonadati</taxon>
        <taxon>Pseudomonadota</taxon>
        <taxon>Alphaproteobacteria</taxon>
        <taxon>Hyphomicrobiales</taxon>
        <taxon>Xanthobacteraceae</taxon>
        <taxon>Xanthobacter</taxon>
    </lineage>
</organism>
<dbReference type="PANTHER" id="PTHR12049">
    <property type="entry name" value="PROTEIN ARGININE METHYLTRANSFERASE NDUFAF7, MITOCHONDRIAL"/>
    <property type="match status" value="1"/>
</dbReference>